<dbReference type="AlphaFoldDB" id="A0A5J9TC66"/>
<gene>
    <name evidence="2" type="ORF">EJB05_42342</name>
</gene>
<evidence type="ECO:0000256" key="1">
    <source>
        <dbReference type="SAM" id="Phobius"/>
    </source>
</evidence>
<dbReference type="Gramene" id="TVU08915">
    <property type="protein sequence ID" value="TVU08915"/>
    <property type="gene ID" value="EJB05_42342"/>
</dbReference>
<comment type="caution">
    <text evidence="2">The sequence shown here is derived from an EMBL/GenBank/DDBJ whole genome shotgun (WGS) entry which is preliminary data.</text>
</comment>
<name>A0A5J9TC66_9POAL</name>
<proteinExistence type="predicted"/>
<protein>
    <submittedName>
        <fullName evidence="2">Uncharacterized protein</fullName>
    </submittedName>
</protein>
<dbReference type="EMBL" id="RWGY01000039">
    <property type="protein sequence ID" value="TVU08915.1"/>
    <property type="molecule type" value="Genomic_DNA"/>
</dbReference>
<feature type="non-terminal residue" evidence="2">
    <location>
        <position position="1"/>
    </location>
</feature>
<dbReference type="Gene3D" id="3.80.10.10">
    <property type="entry name" value="Ribonuclease Inhibitor"/>
    <property type="match status" value="1"/>
</dbReference>
<keyword evidence="1" id="KW-0812">Transmembrane</keyword>
<evidence type="ECO:0000313" key="3">
    <source>
        <dbReference type="Proteomes" id="UP000324897"/>
    </source>
</evidence>
<dbReference type="SUPFAM" id="SSF52047">
    <property type="entry name" value="RNI-like"/>
    <property type="match status" value="1"/>
</dbReference>
<reference evidence="2 3" key="1">
    <citation type="journal article" date="2019" name="Sci. Rep.">
        <title>A high-quality genome of Eragrostis curvula grass provides insights into Poaceae evolution and supports new strategies to enhance forage quality.</title>
        <authorList>
            <person name="Carballo J."/>
            <person name="Santos B.A.C.M."/>
            <person name="Zappacosta D."/>
            <person name="Garbus I."/>
            <person name="Selva J.P."/>
            <person name="Gallo C.A."/>
            <person name="Diaz A."/>
            <person name="Albertini E."/>
            <person name="Caccamo M."/>
            <person name="Echenique V."/>
        </authorList>
    </citation>
    <scope>NUCLEOTIDE SEQUENCE [LARGE SCALE GENOMIC DNA]</scope>
    <source>
        <strain evidence="3">cv. Victoria</strain>
        <tissue evidence="2">Leaf</tissue>
    </source>
</reference>
<keyword evidence="1" id="KW-1133">Transmembrane helix</keyword>
<evidence type="ECO:0000313" key="2">
    <source>
        <dbReference type="EMBL" id="TVU08915.1"/>
    </source>
</evidence>
<dbReference type="Proteomes" id="UP000324897">
    <property type="component" value="Chromosome 3"/>
</dbReference>
<dbReference type="InterPro" id="IPR032675">
    <property type="entry name" value="LRR_dom_sf"/>
</dbReference>
<feature type="transmembrane region" description="Helical" evidence="1">
    <location>
        <begin position="142"/>
        <end position="164"/>
    </location>
</feature>
<accession>A0A5J9TC66</accession>
<keyword evidence="1" id="KW-0472">Membrane</keyword>
<organism evidence="2 3">
    <name type="scientific">Eragrostis curvula</name>
    <name type="common">weeping love grass</name>
    <dbReference type="NCBI Taxonomy" id="38414"/>
    <lineage>
        <taxon>Eukaryota</taxon>
        <taxon>Viridiplantae</taxon>
        <taxon>Streptophyta</taxon>
        <taxon>Embryophyta</taxon>
        <taxon>Tracheophyta</taxon>
        <taxon>Spermatophyta</taxon>
        <taxon>Magnoliopsida</taxon>
        <taxon>Liliopsida</taxon>
        <taxon>Poales</taxon>
        <taxon>Poaceae</taxon>
        <taxon>PACMAD clade</taxon>
        <taxon>Chloridoideae</taxon>
        <taxon>Eragrostideae</taxon>
        <taxon>Eragrostidinae</taxon>
        <taxon>Eragrostis</taxon>
    </lineage>
</organism>
<sequence>MNQQCQASSFTEALWSAYGSVSLNDLAKVKLLGTQIRQEDIVHLQNLRNLVLLGLWENSYIGDSLCLALLKFLDIDGLDKLETVKIEEDAMPELEQLWVNRCVSLHDNRNGLSGVQYLPNLNELLLKNVARKKGLIRDIARATSFMASFLFLLASTLACTPLIFGSFFSSVVSGGGGRLLEAAEAISGPSIALAPAAIKPQRNVLQQKRIRH</sequence>
<keyword evidence="3" id="KW-1185">Reference proteome</keyword>